<organism evidence="2 3">
    <name type="scientific">Fibrisoma montanum</name>
    <dbReference type="NCBI Taxonomy" id="2305895"/>
    <lineage>
        <taxon>Bacteria</taxon>
        <taxon>Pseudomonadati</taxon>
        <taxon>Bacteroidota</taxon>
        <taxon>Cytophagia</taxon>
        <taxon>Cytophagales</taxon>
        <taxon>Spirosomataceae</taxon>
        <taxon>Fibrisoma</taxon>
    </lineage>
</organism>
<dbReference type="InterPro" id="IPR036388">
    <property type="entry name" value="WH-like_DNA-bd_sf"/>
</dbReference>
<dbReference type="Proteomes" id="UP000283523">
    <property type="component" value="Unassembled WGS sequence"/>
</dbReference>
<dbReference type="InterPro" id="IPR036390">
    <property type="entry name" value="WH_DNA-bd_sf"/>
</dbReference>
<reference evidence="2 3" key="1">
    <citation type="submission" date="2018-08" db="EMBL/GenBank/DDBJ databases">
        <title>Fibrisoma montanum sp. nov., isolated from Danxia mountain soil.</title>
        <authorList>
            <person name="Huang Y."/>
        </authorList>
    </citation>
    <scope>NUCLEOTIDE SEQUENCE [LARGE SCALE GENOMIC DNA]</scope>
    <source>
        <strain evidence="2 3">HYT19</strain>
    </source>
</reference>
<proteinExistence type="predicted"/>
<name>A0A418MCD6_9BACT</name>
<feature type="domain" description="HTH hxlR-type" evidence="1">
    <location>
        <begin position="1"/>
        <end position="39"/>
    </location>
</feature>
<dbReference type="PROSITE" id="PS51118">
    <property type="entry name" value="HTH_HXLR"/>
    <property type="match status" value="1"/>
</dbReference>
<dbReference type="SUPFAM" id="SSF46785">
    <property type="entry name" value="Winged helix' DNA-binding domain"/>
    <property type="match status" value="1"/>
</dbReference>
<evidence type="ECO:0000313" key="3">
    <source>
        <dbReference type="Proteomes" id="UP000283523"/>
    </source>
</evidence>
<dbReference type="Gene3D" id="1.10.10.10">
    <property type="entry name" value="Winged helix-like DNA-binding domain superfamily/Winged helix DNA-binding domain"/>
    <property type="match status" value="1"/>
</dbReference>
<accession>A0A418MCD6</accession>
<comment type="caution">
    <text evidence="2">The sequence shown here is derived from an EMBL/GenBank/DDBJ whole genome shotgun (WGS) entry which is preliminary data.</text>
</comment>
<evidence type="ECO:0000313" key="2">
    <source>
        <dbReference type="EMBL" id="RIV24044.1"/>
    </source>
</evidence>
<keyword evidence="3" id="KW-1185">Reference proteome</keyword>
<sequence>MYPEIPPRTEYTLTQLGESLVPVLNQIHAWGSAHAITERFQLATE</sequence>
<dbReference type="Pfam" id="PF01638">
    <property type="entry name" value="HxlR"/>
    <property type="match status" value="1"/>
</dbReference>
<evidence type="ECO:0000259" key="1">
    <source>
        <dbReference type="PROSITE" id="PS51118"/>
    </source>
</evidence>
<dbReference type="OrthoDB" id="8231503at2"/>
<dbReference type="InterPro" id="IPR002577">
    <property type="entry name" value="HTH_HxlR"/>
</dbReference>
<gene>
    <name evidence="2" type="ORF">DYU11_13860</name>
</gene>
<dbReference type="AlphaFoldDB" id="A0A418MCD6"/>
<dbReference type="EMBL" id="QXED01000003">
    <property type="protein sequence ID" value="RIV24044.1"/>
    <property type="molecule type" value="Genomic_DNA"/>
</dbReference>
<protein>
    <recommendedName>
        <fullName evidence="1">HTH hxlR-type domain-containing protein</fullName>
    </recommendedName>
</protein>